<accession>A0A6M3ZF85</accession>
<reference evidence="1" key="1">
    <citation type="submission" date="2020-04" db="EMBL/GenBank/DDBJ databases">
        <title>Phage recombination drives evolution of spore-forming Bacilli.</title>
        <authorList>
            <person name="Dragos A."/>
            <person name="Kovacs A.T."/>
        </authorList>
    </citation>
    <scope>NUCLEOTIDE SEQUENCE</scope>
    <source>
        <strain evidence="1">168</strain>
    </source>
</reference>
<protein>
    <submittedName>
        <fullName evidence="1">Uncharacterized protein</fullName>
    </submittedName>
</protein>
<organism evidence="1">
    <name type="scientific">Bacillus subtilis (strain 168)</name>
    <dbReference type="NCBI Taxonomy" id="224308"/>
    <lineage>
        <taxon>Bacteria</taxon>
        <taxon>Bacillati</taxon>
        <taxon>Bacillota</taxon>
        <taxon>Bacilli</taxon>
        <taxon>Bacillales</taxon>
        <taxon>Bacillaceae</taxon>
        <taxon>Bacillus</taxon>
    </lineage>
</organism>
<dbReference type="EMBL" id="CP052842">
    <property type="protein sequence ID" value="QJP88490.1"/>
    <property type="molecule type" value="Genomic_DNA"/>
</dbReference>
<dbReference type="AlphaFoldDB" id="A0A6M3ZF85"/>
<dbReference type="SMR" id="A0A6M3ZF85"/>
<dbReference type="EMBL" id="CP052842">
    <property type="protein sequence ID" value="QJP88724.1"/>
    <property type="molecule type" value="Genomic_DNA"/>
</dbReference>
<name>A0A6M3ZF85_BACSU</name>
<dbReference type="EMBL" id="CP052842">
    <property type="protein sequence ID" value="QJP88650.1"/>
    <property type="molecule type" value="Genomic_DNA"/>
</dbReference>
<evidence type="ECO:0000313" key="3">
    <source>
        <dbReference type="EMBL" id="QJP88724.1"/>
    </source>
</evidence>
<dbReference type="RefSeq" id="WP_004399249.1">
    <property type="nucleotide sequence ID" value="NC_000964.3"/>
</dbReference>
<sequence>MENEVVFFCRKCNHHLFAKNPMINTLKVISEMDCPNCGEEGYHNWILSHIGDSEKEKENYNWK</sequence>
<evidence type="ECO:0000313" key="1">
    <source>
        <dbReference type="EMBL" id="QJP88490.1"/>
    </source>
</evidence>
<dbReference type="OrthoDB" id="2888466at2"/>
<evidence type="ECO:0000313" key="2">
    <source>
        <dbReference type="EMBL" id="QJP88650.1"/>
    </source>
</evidence>
<proteinExistence type="predicted"/>
<gene>
    <name evidence="1" type="ORF">HIR78_10800</name>
    <name evidence="2" type="ORF">HIR78_11700</name>
    <name evidence="3" type="ORF">HIR78_12135</name>
</gene>
<dbReference type="KEGG" id="bsu:BSU19930"/>